<gene>
    <name evidence="1" type="ORF">F2Q68_00005971</name>
</gene>
<dbReference type="Proteomes" id="UP000712281">
    <property type="component" value="Unassembled WGS sequence"/>
</dbReference>
<evidence type="ECO:0000313" key="2">
    <source>
        <dbReference type="Proteomes" id="UP000712281"/>
    </source>
</evidence>
<accession>A0A8S9JLV2</accession>
<name>A0A8S9JLV2_BRACR</name>
<comment type="caution">
    <text evidence="1">The sequence shown here is derived from an EMBL/GenBank/DDBJ whole genome shotgun (WGS) entry which is preliminary data.</text>
</comment>
<dbReference type="EMBL" id="QGKW02001660">
    <property type="protein sequence ID" value="KAF2583024.1"/>
    <property type="molecule type" value="Genomic_DNA"/>
</dbReference>
<organism evidence="1 2">
    <name type="scientific">Brassica cretica</name>
    <name type="common">Mustard</name>
    <dbReference type="NCBI Taxonomy" id="69181"/>
    <lineage>
        <taxon>Eukaryota</taxon>
        <taxon>Viridiplantae</taxon>
        <taxon>Streptophyta</taxon>
        <taxon>Embryophyta</taxon>
        <taxon>Tracheophyta</taxon>
        <taxon>Spermatophyta</taxon>
        <taxon>Magnoliopsida</taxon>
        <taxon>eudicotyledons</taxon>
        <taxon>Gunneridae</taxon>
        <taxon>Pentapetalae</taxon>
        <taxon>rosids</taxon>
        <taxon>malvids</taxon>
        <taxon>Brassicales</taxon>
        <taxon>Brassicaceae</taxon>
        <taxon>Brassiceae</taxon>
        <taxon>Brassica</taxon>
    </lineage>
</organism>
<evidence type="ECO:0000313" key="1">
    <source>
        <dbReference type="EMBL" id="KAF2583024.1"/>
    </source>
</evidence>
<proteinExistence type="predicted"/>
<reference evidence="1" key="1">
    <citation type="submission" date="2019-12" db="EMBL/GenBank/DDBJ databases">
        <title>Genome sequencing and annotation of Brassica cretica.</title>
        <authorList>
            <person name="Studholme D.J."/>
            <person name="Sarris P.F."/>
        </authorList>
    </citation>
    <scope>NUCLEOTIDE SEQUENCE</scope>
    <source>
        <strain evidence="1">PFS-001/15</strain>
        <tissue evidence="1">Leaf</tissue>
    </source>
</reference>
<protein>
    <submittedName>
        <fullName evidence="1">Uncharacterized protein</fullName>
    </submittedName>
</protein>
<sequence length="138" mass="15259">MVLREDCVAELNNYIDPLYRSGFVGSHVFKQENLDGKLLTCILEVDALCFRGKATSGSNQPGLPLVITNPECVDFGLIRGLRPKSHFGFKFGTMHAGTDFGRYNVVDELEILKRSTMNPLVLGATSGSDLQYNAVQWC</sequence>
<dbReference type="AlphaFoldDB" id="A0A8S9JLV2"/>